<name>A0A401U6D5_9BACT</name>
<keyword evidence="1" id="KW-0732">Signal</keyword>
<evidence type="ECO:0000256" key="1">
    <source>
        <dbReference type="SAM" id="SignalP"/>
    </source>
</evidence>
<sequence>MTYIKNTITIVLLSSLLFCAGCSKDDSPDPKVVALNKQLEALMNEGSSWVLGSTGSVIKDDIDVSSQFTGFNLTIGNKTYTTQNSLGHVWKTSGTWDFQGDNINQIVRDGSVAVSVSHDDNNLTLTFVAGGKSEGARVNSISGEYVFNLVSE</sequence>
<dbReference type="RefSeq" id="WP_127121119.1">
    <property type="nucleotide sequence ID" value="NZ_BHXQ01000001.1"/>
</dbReference>
<dbReference type="Proteomes" id="UP000288227">
    <property type="component" value="Unassembled WGS sequence"/>
</dbReference>
<accession>A0A401U6D5</accession>
<dbReference type="OrthoDB" id="838038at2"/>
<feature type="signal peptide" evidence="1">
    <location>
        <begin position="1"/>
        <end position="20"/>
    </location>
</feature>
<evidence type="ECO:0000313" key="2">
    <source>
        <dbReference type="EMBL" id="GCC50491.1"/>
    </source>
</evidence>
<dbReference type="AlphaFoldDB" id="A0A401U6D5"/>
<evidence type="ECO:0000313" key="3">
    <source>
        <dbReference type="Proteomes" id="UP000288227"/>
    </source>
</evidence>
<evidence type="ECO:0008006" key="4">
    <source>
        <dbReference type="Google" id="ProtNLM"/>
    </source>
</evidence>
<reference evidence="2 3" key="1">
    <citation type="submission" date="2018-11" db="EMBL/GenBank/DDBJ databases">
        <title>Chryseotalea sanarue gen. nov., sp., nov., a member of the family Cytophagaceae, isolated from a brackish lake in Hamamatsu Japan.</title>
        <authorList>
            <person name="Maejima Y."/>
            <person name="Iino T."/>
            <person name="Muraguchi Y."/>
            <person name="Fukuda K."/>
            <person name="Ohkuma M."/>
            <person name="Moriuchi R."/>
            <person name="Dohra H."/>
            <person name="Kimbara K."/>
            <person name="Shintani M."/>
        </authorList>
    </citation>
    <scope>NUCLEOTIDE SEQUENCE [LARGE SCALE GENOMIC DNA]</scope>
    <source>
        <strain evidence="2 3">Ys</strain>
    </source>
</reference>
<keyword evidence="3" id="KW-1185">Reference proteome</keyword>
<proteinExistence type="predicted"/>
<gene>
    <name evidence="2" type="ORF">SanaruYs_07060</name>
</gene>
<comment type="caution">
    <text evidence="2">The sequence shown here is derived from an EMBL/GenBank/DDBJ whole genome shotgun (WGS) entry which is preliminary data.</text>
</comment>
<feature type="chain" id="PRO_5019422603" description="Lipocalin-like domain-containing protein" evidence="1">
    <location>
        <begin position="21"/>
        <end position="152"/>
    </location>
</feature>
<protein>
    <recommendedName>
        <fullName evidence="4">Lipocalin-like domain-containing protein</fullName>
    </recommendedName>
</protein>
<dbReference type="EMBL" id="BHXQ01000001">
    <property type="protein sequence ID" value="GCC50491.1"/>
    <property type="molecule type" value="Genomic_DNA"/>
</dbReference>
<organism evidence="2 3">
    <name type="scientific">Chryseotalea sanaruensis</name>
    <dbReference type="NCBI Taxonomy" id="2482724"/>
    <lineage>
        <taxon>Bacteria</taxon>
        <taxon>Pseudomonadati</taxon>
        <taxon>Bacteroidota</taxon>
        <taxon>Cytophagia</taxon>
        <taxon>Cytophagales</taxon>
        <taxon>Chryseotaleaceae</taxon>
        <taxon>Chryseotalea</taxon>
    </lineage>
</organism>